<feature type="domain" description="DUF2231" evidence="2">
    <location>
        <begin position="8"/>
        <end position="142"/>
    </location>
</feature>
<dbReference type="Proteomes" id="UP000609346">
    <property type="component" value="Unassembled WGS sequence"/>
</dbReference>
<evidence type="ECO:0000313" key="4">
    <source>
        <dbReference type="Proteomes" id="UP000609346"/>
    </source>
</evidence>
<name>A0ABR8MTP3_9BACL</name>
<organism evidence="3 4">
    <name type="scientific">Paenibacillus terricola</name>
    <dbReference type="NCBI Taxonomy" id="2763503"/>
    <lineage>
        <taxon>Bacteria</taxon>
        <taxon>Bacillati</taxon>
        <taxon>Bacillota</taxon>
        <taxon>Bacilli</taxon>
        <taxon>Bacillales</taxon>
        <taxon>Paenibacillaceae</taxon>
        <taxon>Paenibacillus</taxon>
    </lineage>
</organism>
<gene>
    <name evidence="3" type="ORF">H8B09_11245</name>
</gene>
<sequence>MNEITSHLHPILVHFPIALITAGVIYDLILAFSRKQLPLRQGLWIWMTAACAAWLSVATGPEDDSRGNTTYLDIHSTLADVTAWVVTLLVIARLYMLFRGRDKLVRAALAIYLVVAIAACGLVLGTGYYGGKMVYDNGIGVKVNGIEVNPPIKKDN</sequence>
<evidence type="ECO:0000313" key="3">
    <source>
        <dbReference type="EMBL" id="MBD3919331.1"/>
    </source>
</evidence>
<comment type="caution">
    <text evidence="3">The sequence shown here is derived from an EMBL/GenBank/DDBJ whole genome shotgun (WGS) entry which is preliminary data.</text>
</comment>
<feature type="transmembrane region" description="Helical" evidence="1">
    <location>
        <begin position="43"/>
        <end position="61"/>
    </location>
</feature>
<accession>A0ABR8MTP3</accession>
<proteinExistence type="predicted"/>
<reference evidence="3 4" key="1">
    <citation type="submission" date="2020-09" db="EMBL/GenBank/DDBJ databases">
        <title>Paenibacillus sp. strain PR3 16S rRNA gene Genome sequencing and assembly.</title>
        <authorList>
            <person name="Kim J."/>
        </authorList>
    </citation>
    <scope>NUCLEOTIDE SEQUENCE [LARGE SCALE GENOMIC DNA]</scope>
    <source>
        <strain evidence="3 4">PR3</strain>
    </source>
</reference>
<keyword evidence="1" id="KW-1133">Transmembrane helix</keyword>
<feature type="transmembrane region" description="Helical" evidence="1">
    <location>
        <begin position="81"/>
        <end position="98"/>
    </location>
</feature>
<dbReference type="RefSeq" id="WP_191203587.1">
    <property type="nucleotide sequence ID" value="NZ_JACXZA010000002.1"/>
</dbReference>
<keyword evidence="4" id="KW-1185">Reference proteome</keyword>
<protein>
    <recommendedName>
        <fullName evidence="2">DUF2231 domain-containing protein</fullName>
    </recommendedName>
</protein>
<evidence type="ECO:0000259" key="2">
    <source>
        <dbReference type="Pfam" id="PF09990"/>
    </source>
</evidence>
<dbReference type="InterPro" id="IPR019251">
    <property type="entry name" value="DUF2231_TM"/>
</dbReference>
<evidence type="ECO:0000256" key="1">
    <source>
        <dbReference type="SAM" id="Phobius"/>
    </source>
</evidence>
<feature type="transmembrane region" description="Helical" evidence="1">
    <location>
        <begin position="12"/>
        <end position="31"/>
    </location>
</feature>
<dbReference type="EMBL" id="JACXZA010000002">
    <property type="protein sequence ID" value="MBD3919331.1"/>
    <property type="molecule type" value="Genomic_DNA"/>
</dbReference>
<dbReference type="Pfam" id="PF09990">
    <property type="entry name" value="DUF2231"/>
    <property type="match status" value="1"/>
</dbReference>
<keyword evidence="1" id="KW-0812">Transmembrane</keyword>
<feature type="transmembrane region" description="Helical" evidence="1">
    <location>
        <begin position="110"/>
        <end position="129"/>
    </location>
</feature>
<keyword evidence="1" id="KW-0472">Membrane</keyword>